<evidence type="ECO:0000256" key="2">
    <source>
        <dbReference type="ARBA" id="ARBA00022692"/>
    </source>
</evidence>
<dbReference type="InterPro" id="IPR017981">
    <property type="entry name" value="GPCR_2-like_7TM"/>
</dbReference>
<feature type="transmembrane region" description="Helical" evidence="5">
    <location>
        <begin position="374"/>
        <end position="394"/>
    </location>
</feature>
<dbReference type="GO" id="GO:0016020">
    <property type="term" value="C:membrane"/>
    <property type="evidence" value="ECO:0007669"/>
    <property type="project" value="UniProtKB-SubCell"/>
</dbReference>
<dbReference type="GO" id="GO:0007166">
    <property type="term" value="P:cell surface receptor signaling pathway"/>
    <property type="evidence" value="ECO:0007669"/>
    <property type="project" value="InterPro"/>
</dbReference>
<feature type="transmembrane region" description="Helical" evidence="5">
    <location>
        <begin position="488"/>
        <end position="514"/>
    </location>
</feature>
<evidence type="ECO:0000256" key="5">
    <source>
        <dbReference type="SAM" id="Phobius"/>
    </source>
</evidence>
<protein>
    <recommendedName>
        <fullName evidence="6">G-protein coupled receptors family 2 profile 2 domain-containing protein</fullName>
    </recommendedName>
</protein>
<dbReference type="Gene3D" id="1.20.1070.10">
    <property type="entry name" value="Rhodopsin 7-helix transmembrane proteins"/>
    <property type="match status" value="1"/>
</dbReference>
<dbReference type="InterPro" id="IPR053231">
    <property type="entry name" value="GPCR_LN-TM7"/>
</dbReference>
<feature type="domain" description="G-protein coupled receptors family 2 profile 2" evidence="6">
    <location>
        <begin position="342"/>
        <end position="602"/>
    </location>
</feature>
<organism evidence="7 8">
    <name type="scientific">Rhipicephalus microplus</name>
    <name type="common">Cattle tick</name>
    <name type="synonym">Boophilus microplus</name>
    <dbReference type="NCBI Taxonomy" id="6941"/>
    <lineage>
        <taxon>Eukaryota</taxon>
        <taxon>Metazoa</taxon>
        <taxon>Ecdysozoa</taxon>
        <taxon>Arthropoda</taxon>
        <taxon>Chelicerata</taxon>
        <taxon>Arachnida</taxon>
        <taxon>Acari</taxon>
        <taxon>Parasitiformes</taxon>
        <taxon>Ixodida</taxon>
        <taxon>Ixodoidea</taxon>
        <taxon>Ixodidae</taxon>
        <taxon>Rhipicephalinae</taxon>
        <taxon>Rhipicephalus</taxon>
        <taxon>Boophilus</taxon>
    </lineage>
</organism>
<sequence length="629" mass="69565">MRSCFLGLPDGKFKAAWNSAQVVSPQGNASALDIVSHTRHAHAFIVGIRSDRLPAHVLSQAMKPQSLLGTGSQAGIYYKGMSSPPGTTLLQGDMMTMFSWICWLVSVHTVAGMFPVKPSNRGLSFIPPSGTYHDRLDNIPRILSHCPEQFHGCSRELTSHSDDKYVVTCSCAQNCRVNGDCCWNVLFTTQMAKTSETSCIGVQISQKAKIHVNMVIGCPEAWPIDDVRLACERPEFFADRFNVIPATTVTGVTYRPAVFASKMPYRHLQAPSLSVLLKPVLKTPTCHAKYDGRCYIRRSRHVSYAHRSSEVQFDTKGNGRPAKLRHSQARYRTEWQSNYSLRNCIALACTALSICFLILKLIVFCVFKEARRSSSSCTICMAGTLLVAQVMLLITKCADLEEHVCFAGAVFGHYTFLSTFMWTCVLSFDIWKSLTTVQTSSTNGNTLAWYSLLAWGAPLLVVSGAVVVDQTAPDSVLSPDYGDPICFISSFWGLVVYFFVPMASLVLFCLVLYFHTVCYIRATSSAVQGGHDVQKPGRWSRPKCGPQKNNLTLFVRLSLVMGLPWAVTLVGSFVPNRIVDSVVDVIVGSQGVYLFFIFKDYSYIWASIRKKVADRAPSVASITVDSRGN</sequence>
<dbReference type="EMBL" id="JABSTU010000005">
    <property type="protein sequence ID" value="KAH8030831.1"/>
    <property type="molecule type" value="Genomic_DNA"/>
</dbReference>
<dbReference type="AlphaFoldDB" id="A0A9J6E947"/>
<gene>
    <name evidence="7" type="ORF">HPB51_011875</name>
</gene>
<dbReference type="VEuPathDB" id="VectorBase:LOC119164985"/>
<keyword evidence="2 5" id="KW-0812">Transmembrane</keyword>
<comment type="caution">
    <text evidence="7">The sequence shown here is derived from an EMBL/GenBank/DDBJ whole genome shotgun (WGS) entry which is preliminary data.</text>
</comment>
<keyword evidence="8" id="KW-1185">Reference proteome</keyword>
<proteinExistence type="predicted"/>
<evidence type="ECO:0000256" key="1">
    <source>
        <dbReference type="ARBA" id="ARBA00004141"/>
    </source>
</evidence>
<keyword evidence="3 5" id="KW-1133">Transmembrane helix</keyword>
<accession>A0A9J6E947</accession>
<evidence type="ECO:0000256" key="3">
    <source>
        <dbReference type="ARBA" id="ARBA00022989"/>
    </source>
</evidence>
<evidence type="ECO:0000259" key="6">
    <source>
        <dbReference type="PROSITE" id="PS50261"/>
    </source>
</evidence>
<feature type="transmembrane region" description="Helical" evidence="5">
    <location>
        <begin position="345"/>
        <end position="367"/>
    </location>
</feature>
<reference evidence="7" key="2">
    <citation type="submission" date="2021-09" db="EMBL/GenBank/DDBJ databases">
        <authorList>
            <person name="Jia N."/>
            <person name="Wang J."/>
            <person name="Shi W."/>
            <person name="Du L."/>
            <person name="Sun Y."/>
            <person name="Zhan W."/>
            <person name="Jiang J."/>
            <person name="Wang Q."/>
            <person name="Zhang B."/>
            <person name="Ji P."/>
            <person name="Sakyi L.B."/>
            <person name="Cui X."/>
            <person name="Yuan T."/>
            <person name="Jiang B."/>
            <person name="Yang W."/>
            <person name="Lam T.T.-Y."/>
            <person name="Chang Q."/>
            <person name="Ding S."/>
            <person name="Wang X."/>
            <person name="Zhu J."/>
            <person name="Ruan X."/>
            <person name="Zhao L."/>
            <person name="Wei J."/>
            <person name="Que T."/>
            <person name="Du C."/>
            <person name="Cheng J."/>
            <person name="Dai P."/>
            <person name="Han X."/>
            <person name="Huang E."/>
            <person name="Gao Y."/>
            <person name="Liu J."/>
            <person name="Shao H."/>
            <person name="Ye R."/>
            <person name="Li L."/>
            <person name="Wei W."/>
            <person name="Wang X."/>
            <person name="Wang C."/>
            <person name="Huo Q."/>
            <person name="Li W."/>
            <person name="Guo W."/>
            <person name="Chen H."/>
            <person name="Chen S."/>
            <person name="Zhou L."/>
            <person name="Zhou L."/>
            <person name="Ni X."/>
            <person name="Tian J."/>
            <person name="Zhou Y."/>
            <person name="Sheng Y."/>
            <person name="Liu T."/>
            <person name="Pan Y."/>
            <person name="Xia L."/>
            <person name="Li J."/>
            <person name="Zhao F."/>
            <person name="Cao W."/>
        </authorList>
    </citation>
    <scope>NUCLEOTIDE SEQUENCE</scope>
    <source>
        <strain evidence="7">Rmic-2018</strain>
        <tissue evidence="7">Larvae</tissue>
    </source>
</reference>
<dbReference type="CDD" id="cd15039">
    <property type="entry name" value="7tmB3_Methuselah-like"/>
    <property type="match status" value="1"/>
</dbReference>
<name>A0A9J6E947_RHIMP</name>
<dbReference type="GO" id="GO:0004930">
    <property type="term" value="F:G protein-coupled receptor activity"/>
    <property type="evidence" value="ECO:0007669"/>
    <property type="project" value="InterPro"/>
</dbReference>
<evidence type="ECO:0000313" key="8">
    <source>
        <dbReference type="Proteomes" id="UP000821866"/>
    </source>
</evidence>
<evidence type="ECO:0000313" key="7">
    <source>
        <dbReference type="EMBL" id="KAH8030831.1"/>
    </source>
</evidence>
<dbReference type="PANTHER" id="PTHR45902">
    <property type="entry name" value="LATROPHILIN RECEPTOR-LIKE PROTEIN A"/>
    <property type="match status" value="1"/>
</dbReference>
<evidence type="ECO:0000256" key="4">
    <source>
        <dbReference type="ARBA" id="ARBA00023136"/>
    </source>
</evidence>
<dbReference type="PANTHER" id="PTHR45902:SF1">
    <property type="entry name" value="LATROPHILIN RECEPTOR-LIKE PROTEIN A"/>
    <property type="match status" value="1"/>
</dbReference>
<feature type="transmembrane region" description="Helical" evidence="5">
    <location>
        <begin position="406"/>
        <end position="426"/>
    </location>
</feature>
<dbReference type="VEuPathDB" id="VectorBase:LOC119179730"/>
<dbReference type="InterPro" id="IPR000832">
    <property type="entry name" value="GPCR_2_secretin-like"/>
</dbReference>
<dbReference type="Proteomes" id="UP000821866">
    <property type="component" value="Chromosome 3"/>
</dbReference>
<reference evidence="7" key="1">
    <citation type="journal article" date="2020" name="Cell">
        <title>Large-Scale Comparative Analyses of Tick Genomes Elucidate Their Genetic Diversity and Vector Capacities.</title>
        <authorList>
            <consortium name="Tick Genome and Microbiome Consortium (TIGMIC)"/>
            <person name="Jia N."/>
            <person name="Wang J."/>
            <person name="Shi W."/>
            <person name="Du L."/>
            <person name="Sun Y."/>
            <person name="Zhan W."/>
            <person name="Jiang J.F."/>
            <person name="Wang Q."/>
            <person name="Zhang B."/>
            <person name="Ji P."/>
            <person name="Bell-Sakyi L."/>
            <person name="Cui X.M."/>
            <person name="Yuan T.T."/>
            <person name="Jiang B.G."/>
            <person name="Yang W.F."/>
            <person name="Lam T.T."/>
            <person name="Chang Q.C."/>
            <person name="Ding S.J."/>
            <person name="Wang X.J."/>
            <person name="Zhu J.G."/>
            <person name="Ruan X.D."/>
            <person name="Zhao L."/>
            <person name="Wei J.T."/>
            <person name="Ye R.Z."/>
            <person name="Que T.C."/>
            <person name="Du C.H."/>
            <person name="Zhou Y.H."/>
            <person name="Cheng J.X."/>
            <person name="Dai P.F."/>
            <person name="Guo W.B."/>
            <person name="Han X.H."/>
            <person name="Huang E.J."/>
            <person name="Li L.F."/>
            <person name="Wei W."/>
            <person name="Gao Y.C."/>
            <person name="Liu J.Z."/>
            <person name="Shao H.Z."/>
            <person name="Wang X."/>
            <person name="Wang C.C."/>
            <person name="Yang T.C."/>
            <person name="Huo Q.B."/>
            <person name="Li W."/>
            <person name="Chen H.Y."/>
            <person name="Chen S.E."/>
            <person name="Zhou L.G."/>
            <person name="Ni X.B."/>
            <person name="Tian J.H."/>
            <person name="Sheng Y."/>
            <person name="Liu T."/>
            <person name="Pan Y.S."/>
            <person name="Xia L.Y."/>
            <person name="Li J."/>
            <person name="Zhao F."/>
            <person name="Cao W.C."/>
        </authorList>
    </citation>
    <scope>NUCLEOTIDE SEQUENCE</scope>
    <source>
        <strain evidence="7">Rmic-2018</strain>
    </source>
</reference>
<feature type="transmembrane region" description="Helical" evidence="5">
    <location>
        <begin position="586"/>
        <end position="606"/>
    </location>
</feature>
<dbReference type="Pfam" id="PF00002">
    <property type="entry name" value="7tm_2"/>
    <property type="match status" value="1"/>
</dbReference>
<dbReference type="PROSITE" id="PS50261">
    <property type="entry name" value="G_PROTEIN_RECEP_F2_4"/>
    <property type="match status" value="1"/>
</dbReference>
<feature type="transmembrane region" description="Helical" evidence="5">
    <location>
        <begin position="447"/>
        <end position="468"/>
    </location>
</feature>
<feature type="transmembrane region" description="Helical" evidence="5">
    <location>
        <begin position="553"/>
        <end position="574"/>
    </location>
</feature>
<comment type="subcellular location">
    <subcellularLocation>
        <location evidence="1">Membrane</location>
        <topology evidence="1">Multi-pass membrane protein</topology>
    </subcellularLocation>
</comment>
<keyword evidence="4 5" id="KW-0472">Membrane</keyword>